<dbReference type="InterPro" id="IPR019190">
    <property type="entry name" value="EXOV"/>
</dbReference>
<evidence type="ECO:0000313" key="1">
    <source>
        <dbReference type="EMBL" id="GAG40416.1"/>
    </source>
</evidence>
<reference evidence="1" key="1">
    <citation type="journal article" date="2014" name="Front. Microbiol.">
        <title>High frequency of phylogenetically diverse reductive dehalogenase-homologous genes in deep subseafloor sedimentary metagenomes.</title>
        <authorList>
            <person name="Kawai M."/>
            <person name="Futagami T."/>
            <person name="Toyoda A."/>
            <person name="Takaki Y."/>
            <person name="Nishi S."/>
            <person name="Hori S."/>
            <person name="Arai W."/>
            <person name="Tsubouchi T."/>
            <person name="Morono Y."/>
            <person name="Uchiyama I."/>
            <person name="Ito T."/>
            <person name="Fujiyama A."/>
            <person name="Inagaki F."/>
            <person name="Takami H."/>
        </authorList>
    </citation>
    <scope>NUCLEOTIDE SEQUENCE</scope>
    <source>
        <strain evidence="1">Expedition CK06-06</strain>
    </source>
</reference>
<dbReference type="PANTHER" id="PTHR14464">
    <property type="entry name" value="EXONUCLEASE V"/>
    <property type="match status" value="1"/>
</dbReference>
<dbReference type="InterPro" id="IPR011604">
    <property type="entry name" value="PDDEXK-like_dom_sf"/>
</dbReference>
<accession>X0YUV4</accession>
<dbReference type="AlphaFoldDB" id="X0YUV4"/>
<dbReference type="PANTHER" id="PTHR14464:SF4">
    <property type="entry name" value="EXONUCLEASE V"/>
    <property type="match status" value="1"/>
</dbReference>
<gene>
    <name evidence="1" type="ORF">S01H1_62278</name>
</gene>
<dbReference type="Gene3D" id="3.90.320.10">
    <property type="match status" value="1"/>
</dbReference>
<feature type="non-terminal residue" evidence="1">
    <location>
        <position position="179"/>
    </location>
</feature>
<dbReference type="Pfam" id="PF09810">
    <property type="entry name" value="Exo5"/>
    <property type="match status" value="1"/>
</dbReference>
<protein>
    <recommendedName>
        <fullName evidence="2">PD-(D/E)XK endonuclease-like domain-containing protein</fullName>
    </recommendedName>
</protein>
<dbReference type="GO" id="GO:0036297">
    <property type="term" value="P:interstrand cross-link repair"/>
    <property type="evidence" value="ECO:0007669"/>
    <property type="project" value="TreeGrafter"/>
</dbReference>
<dbReference type="GO" id="GO:0045145">
    <property type="term" value="F:single-stranded DNA 5'-3' DNA exonuclease activity"/>
    <property type="evidence" value="ECO:0007669"/>
    <property type="project" value="InterPro"/>
</dbReference>
<dbReference type="GO" id="GO:0005634">
    <property type="term" value="C:nucleus"/>
    <property type="evidence" value="ECO:0007669"/>
    <property type="project" value="TreeGrafter"/>
</dbReference>
<sequence length="179" mass="20649">MARGRTRHQELHEETAELIQVKVVSIADSIGLGLHNMLVGLIRVKEKAQTRELPVFGWLPKLNIPLFGHIDELLVENNRTKVIDHKTRKSDRMPTRAQTRVTEFQLMTYYGLLKTIQSESFDFTKILECYNLDSNSTFTDEFLDELGPKEKPLEKNLLKLTTMINEAARIIPELSKDLE</sequence>
<dbReference type="GO" id="GO:0005739">
    <property type="term" value="C:mitochondrion"/>
    <property type="evidence" value="ECO:0007669"/>
    <property type="project" value="TreeGrafter"/>
</dbReference>
<proteinExistence type="predicted"/>
<comment type="caution">
    <text evidence="1">The sequence shown here is derived from an EMBL/GenBank/DDBJ whole genome shotgun (WGS) entry which is preliminary data.</text>
</comment>
<name>X0YUV4_9ZZZZ</name>
<organism evidence="1">
    <name type="scientific">marine sediment metagenome</name>
    <dbReference type="NCBI Taxonomy" id="412755"/>
    <lineage>
        <taxon>unclassified sequences</taxon>
        <taxon>metagenomes</taxon>
        <taxon>ecological metagenomes</taxon>
    </lineage>
</organism>
<evidence type="ECO:0008006" key="2">
    <source>
        <dbReference type="Google" id="ProtNLM"/>
    </source>
</evidence>
<dbReference type="EMBL" id="BARS01040895">
    <property type="protein sequence ID" value="GAG40416.1"/>
    <property type="molecule type" value="Genomic_DNA"/>
</dbReference>